<dbReference type="Proteomes" id="UP000692954">
    <property type="component" value="Unassembled WGS sequence"/>
</dbReference>
<comment type="caution">
    <text evidence="2">The sequence shown here is derived from an EMBL/GenBank/DDBJ whole genome shotgun (WGS) entry which is preliminary data.</text>
</comment>
<feature type="domain" description="Protein kinase" evidence="1">
    <location>
        <begin position="1"/>
        <end position="88"/>
    </location>
</feature>
<dbReference type="EMBL" id="CAJJDN010000193">
    <property type="protein sequence ID" value="CAD8128685.1"/>
    <property type="molecule type" value="Genomic_DNA"/>
</dbReference>
<name>A0A8S1RPH0_9CILI</name>
<dbReference type="InterPro" id="IPR000719">
    <property type="entry name" value="Prot_kinase_dom"/>
</dbReference>
<organism evidence="2 3">
    <name type="scientific">Paramecium sonneborni</name>
    <dbReference type="NCBI Taxonomy" id="65129"/>
    <lineage>
        <taxon>Eukaryota</taxon>
        <taxon>Sar</taxon>
        <taxon>Alveolata</taxon>
        <taxon>Ciliophora</taxon>
        <taxon>Intramacronucleata</taxon>
        <taxon>Oligohymenophorea</taxon>
        <taxon>Peniculida</taxon>
        <taxon>Parameciidae</taxon>
        <taxon>Paramecium</taxon>
    </lineage>
</organism>
<sequence>MMNLINGVKLQQYQRHQFDNQTVICITKKILQTIQYFHKENIIHRIIKSVSIPTLENFMIDLESFRVISLDFKLPALLANIEGSRNEN</sequence>
<dbReference type="AlphaFoldDB" id="A0A8S1RPH0"/>
<dbReference type="PROSITE" id="PS50011">
    <property type="entry name" value="PROTEIN_KINASE_DOM"/>
    <property type="match status" value="1"/>
</dbReference>
<gene>
    <name evidence="2" type="ORF">PSON_ATCC_30995.1.T1930041</name>
</gene>
<evidence type="ECO:0000313" key="3">
    <source>
        <dbReference type="Proteomes" id="UP000692954"/>
    </source>
</evidence>
<dbReference type="GO" id="GO:0004672">
    <property type="term" value="F:protein kinase activity"/>
    <property type="evidence" value="ECO:0007669"/>
    <property type="project" value="InterPro"/>
</dbReference>
<proteinExistence type="predicted"/>
<dbReference type="GO" id="GO:0005524">
    <property type="term" value="F:ATP binding"/>
    <property type="evidence" value="ECO:0007669"/>
    <property type="project" value="InterPro"/>
</dbReference>
<evidence type="ECO:0000259" key="1">
    <source>
        <dbReference type="PROSITE" id="PS50011"/>
    </source>
</evidence>
<accession>A0A8S1RPH0</accession>
<evidence type="ECO:0000313" key="2">
    <source>
        <dbReference type="EMBL" id="CAD8128685.1"/>
    </source>
</evidence>
<reference evidence="2" key="1">
    <citation type="submission" date="2021-01" db="EMBL/GenBank/DDBJ databases">
        <authorList>
            <consortium name="Genoscope - CEA"/>
            <person name="William W."/>
        </authorList>
    </citation>
    <scope>NUCLEOTIDE SEQUENCE</scope>
</reference>
<protein>
    <recommendedName>
        <fullName evidence="1">Protein kinase domain-containing protein</fullName>
    </recommendedName>
</protein>
<keyword evidence="3" id="KW-1185">Reference proteome</keyword>
<dbReference type="OrthoDB" id="10252171at2759"/>